<dbReference type="Proteomes" id="UP000193450">
    <property type="component" value="Chromosome"/>
</dbReference>
<keyword evidence="2 4" id="KW-0808">Transferase</keyword>
<dbReference type="SUPFAM" id="SSF55729">
    <property type="entry name" value="Acyl-CoA N-acyltransferases (Nat)"/>
    <property type="match status" value="1"/>
</dbReference>
<reference evidence="7 8" key="1">
    <citation type="submission" date="2016-11" db="EMBL/GenBank/DDBJ databases">
        <title>Trade-off between light-utilization and light-protection in marine flavobacteria.</title>
        <authorList>
            <person name="Kumagai Y."/>
        </authorList>
    </citation>
    <scope>NUCLEOTIDE SEQUENCE [LARGE SCALE GENOMIC DNA]</scope>
    <source>
        <strain evidence="7 8">NBRC 107125</strain>
    </source>
</reference>
<evidence type="ECO:0000259" key="5">
    <source>
        <dbReference type="Pfam" id="PF04376"/>
    </source>
</evidence>
<feature type="domain" description="N-end aminoacyl transferase N-terminal" evidence="5">
    <location>
        <begin position="15"/>
        <end position="85"/>
    </location>
</feature>
<comment type="function">
    <text evidence="4">Functions in the N-end rule pathway of protein degradation where it conjugates Leu from its aminoacyl-tRNA to the N-termini of proteins containing an N-terminal aspartate or glutamate.</text>
</comment>
<feature type="domain" description="N-end rule aminoacyl transferase C-terminal" evidence="6">
    <location>
        <begin position="107"/>
        <end position="226"/>
    </location>
</feature>
<dbReference type="PIRSF" id="PIRSF037208">
    <property type="entry name" value="ATE_pro_prd"/>
    <property type="match status" value="1"/>
</dbReference>
<dbReference type="InterPro" id="IPR007471">
    <property type="entry name" value="N-end_Aminoacyl_Trfase_N"/>
</dbReference>
<organism evidence="7 8">
    <name type="scientific">Oceanicoccus sagamiensis</name>
    <dbReference type="NCBI Taxonomy" id="716816"/>
    <lineage>
        <taxon>Bacteria</taxon>
        <taxon>Pseudomonadati</taxon>
        <taxon>Pseudomonadota</taxon>
        <taxon>Gammaproteobacteria</taxon>
        <taxon>Cellvibrionales</taxon>
        <taxon>Spongiibacteraceae</taxon>
        <taxon>Oceanicoccus</taxon>
    </lineage>
</organism>
<dbReference type="PANTHER" id="PTHR21367:SF1">
    <property type="entry name" value="ARGINYL-TRNA--PROTEIN TRANSFERASE 1"/>
    <property type="match status" value="1"/>
</dbReference>
<evidence type="ECO:0000256" key="2">
    <source>
        <dbReference type="ARBA" id="ARBA00022679"/>
    </source>
</evidence>
<comment type="similarity">
    <text evidence="4">Belongs to the R-transferase family. Bpt subfamily.</text>
</comment>
<sequence length="235" mass="27512">MTALSELRVFATHPHPCSYLDDEQATTLFIDPETTIDSTTYSQLAEIGFRRSGPHIYRPHCGSCKACVPARVPVSTFNPSRRQRRIIKRNTDLEVVEIKDIGRQDCYQLYERYINARHQDGDMYPPSYDQYISFLTDDMGITQYYGFMLEQQLIAVAVTDKMDNGLSAIYTFFDPDMEKRSLGVFGVLWQIEQAKQLELEYVYLGYWIKQCRKMSYKTDYRPLQLFLNNRWLTLG</sequence>
<dbReference type="STRING" id="716816.BST96_17720"/>
<proteinExistence type="inferred from homology"/>
<dbReference type="EC" id="2.3.2.29" evidence="4"/>
<accession>A0A1X9NFG5</accession>
<dbReference type="NCBIfam" id="NF002342">
    <property type="entry name" value="PRK01305.1-3"/>
    <property type="match status" value="1"/>
</dbReference>
<dbReference type="GO" id="GO:0071596">
    <property type="term" value="P:ubiquitin-dependent protein catabolic process via the N-end rule pathway"/>
    <property type="evidence" value="ECO:0007669"/>
    <property type="project" value="InterPro"/>
</dbReference>
<dbReference type="HAMAP" id="MF_00689">
    <property type="entry name" value="Bpt"/>
    <property type="match status" value="1"/>
</dbReference>
<gene>
    <name evidence="4" type="primary">bpt</name>
    <name evidence="7" type="ORF">BST96_17720</name>
</gene>
<keyword evidence="8" id="KW-1185">Reference proteome</keyword>
<evidence type="ECO:0000256" key="4">
    <source>
        <dbReference type="HAMAP-Rule" id="MF_00689"/>
    </source>
</evidence>
<dbReference type="PANTHER" id="PTHR21367">
    <property type="entry name" value="ARGININE-TRNA-PROTEIN TRANSFERASE 1"/>
    <property type="match status" value="1"/>
</dbReference>
<dbReference type="Pfam" id="PF04377">
    <property type="entry name" value="ATE_C"/>
    <property type="match status" value="1"/>
</dbReference>
<evidence type="ECO:0000256" key="3">
    <source>
        <dbReference type="ARBA" id="ARBA00023315"/>
    </source>
</evidence>
<name>A0A1X9NFG5_9GAMM</name>
<dbReference type="GO" id="GO:0004057">
    <property type="term" value="F:arginyl-tRNA--protein transferase activity"/>
    <property type="evidence" value="ECO:0007669"/>
    <property type="project" value="InterPro"/>
</dbReference>
<dbReference type="AlphaFoldDB" id="A0A1X9NFG5"/>
<evidence type="ECO:0000313" key="8">
    <source>
        <dbReference type="Proteomes" id="UP000193450"/>
    </source>
</evidence>
<dbReference type="InterPro" id="IPR007472">
    <property type="entry name" value="N-end_Aminoacyl_Trfase_C"/>
</dbReference>
<dbReference type="EMBL" id="CP019343">
    <property type="protein sequence ID" value="ARN75784.1"/>
    <property type="molecule type" value="Genomic_DNA"/>
</dbReference>
<dbReference type="NCBIfam" id="NF002345">
    <property type="entry name" value="PRK01305.2-2"/>
    <property type="match status" value="1"/>
</dbReference>
<evidence type="ECO:0000259" key="6">
    <source>
        <dbReference type="Pfam" id="PF04377"/>
    </source>
</evidence>
<evidence type="ECO:0000256" key="1">
    <source>
        <dbReference type="ARBA" id="ARBA00022490"/>
    </source>
</evidence>
<dbReference type="NCBIfam" id="NF002341">
    <property type="entry name" value="PRK01305.1-1"/>
    <property type="match status" value="1"/>
</dbReference>
<dbReference type="KEGG" id="osg:BST96_17720"/>
<dbReference type="GO" id="GO:0008914">
    <property type="term" value="F:leucyl-tRNA--protein transferase activity"/>
    <property type="evidence" value="ECO:0007669"/>
    <property type="project" value="UniProtKB-UniRule"/>
</dbReference>
<evidence type="ECO:0000313" key="7">
    <source>
        <dbReference type="EMBL" id="ARN75784.1"/>
    </source>
</evidence>
<dbReference type="InterPro" id="IPR030700">
    <property type="entry name" value="N-end_Aminoacyl_Trfase"/>
</dbReference>
<comment type="catalytic activity">
    <reaction evidence="4">
        <text>N-terminal L-glutamyl-[protein] + L-leucyl-tRNA(Leu) = N-terminal L-leucyl-L-glutamyl-[protein] + tRNA(Leu) + H(+)</text>
        <dbReference type="Rhea" id="RHEA:50412"/>
        <dbReference type="Rhea" id="RHEA-COMP:9613"/>
        <dbReference type="Rhea" id="RHEA-COMP:9622"/>
        <dbReference type="Rhea" id="RHEA-COMP:12664"/>
        <dbReference type="Rhea" id="RHEA-COMP:12668"/>
        <dbReference type="ChEBI" id="CHEBI:15378"/>
        <dbReference type="ChEBI" id="CHEBI:64721"/>
        <dbReference type="ChEBI" id="CHEBI:78442"/>
        <dbReference type="ChEBI" id="CHEBI:78494"/>
        <dbReference type="ChEBI" id="CHEBI:133041"/>
        <dbReference type="EC" id="2.3.2.29"/>
    </reaction>
</comment>
<dbReference type="RefSeq" id="WP_085759976.1">
    <property type="nucleotide sequence ID" value="NZ_CP019343.1"/>
</dbReference>
<protein>
    <recommendedName>
        <fullName evidence="4">Aspartate/glutamate leucyltransferase</fullName>
        <ecNumber evidence="4">2.3.2.29</ecNumber>
    </recommendedName>
</protein>
<dbReference type="Pfam" id="PF04376">
    <property type="entry name" value="ATE_N"/>
    <property type="match status" value="1"/>
</dbReference>
<dbReference type="NCBIfam" id="NF002346">
    <property type="entry name" value="PRK01305.2-3"/>
    <property type="match status" value="1"/>
</dbReference>
<keyword evidence="3 4" id="KW-0012">Acyltransferase</keyword>
<comment type="subcellular location">
    <subcellularLocation>
        <location evidence="4">Cytoplasm</location>
    </subcellularLocation>
</comment>
<dbReference type="InterPro" id="IPR016181">
    <property type="entry name" value="Acyl_CoA_acyltransferase"/>
</dbReference>
<dbReference type="InterPro" id="IPR017138">
    <property type="entry name" value="Asp_Glu_LeuTrfase"/>
</dbReference>
<dbReference type="GO" id="GO:0005737">
    <property type="term" value="C:cytoplasm"/>
    <property type="evidence" value="ECO:0007669"/>
    <property type="project" value="UniProtKB-SubCell"/>
</dbReference>
<dbReference type="OrthoDB" id="9782022at2"/>
<comment type="catalytic activity">
    <reaction evidence="4">
        <text>N-terminal L-aspartyl-[protein] + L-leucyl-tRNA(Leu) = N-terminal L-leucyl-L-aspartyl-[protein] + tRNA(Leu) + H(+)</text>
        <dbReference type="Rhea" id="RHEA:50420"/>
        <dbReference type="Rhea" id="RHEA-COMP:9613"/>
        <dbReference type="Rhea" id="RHEA-COMP:9622"/>
        <dbReference type="Rhea" id="RHEA-COMP:12669"/>
        <dbReference type="Rhea" id="RHEA-COMP:12674"/>
        <dbReference type="ChEBI" id="CHEBI:15378"/>
        <dbReference type="ChEBI" id="CHEBI:64720"/>
        <dbReference type="ChEBI" id="CHEBI:78442"/>
        <dbReference type="ChEBI" id="CHEBI:78494"/>
        <dbReference type="ChEBI" id="CHEBI:133042"/>
        <dbReference type="EC" id="2.3.2.29"/>
    </reaction>
</comment>
<keyword evidence="1 4" id="KW-0963">Cytoplasm</keyword>